<comment type="caution">
    <text evidence="2">The sequence shown here is derived from an EMBL/GenBank/DDBJ whole genome shotgun (WGS) entry which is preliminary data.</text>
</comment>
<dbReference type="AlphaFoldDB" id="A0AAN8F5G0"/>
<feature type="chain" id="PRO_5042944124" evidence="1">
    <location>
        <begin position="31"/>
        <end position="107"/>
    </location>
</feature>
<feature type="signal peptide" evidence="1">
    <location>
        <begin position="1"/>
        <end position="30"/>
    </location>
</feature>
<proteinExistence type="predicted"/>
<accession>A0AAN8F5G0</accession>
<evidence type="ECO:0000256" key="1">
    <source>
        <dbReference type="SAM" id="SignalP"/>
    </source>
</evidence>
<evidence type="ECO:0000313" key="3">
    <source>
        <dbReference type="Proteomes" id="UP001331761"/>
    </source>
</evidence>
<keyword evidence="3" id="KW-1185">Reference proteome</keyword>
<dbReference type="EMBL" id="WIXE01015061">
    <property type="protein sequence ID" value="KAK5973776.1"/>
    <property type="molecule type" value="Genomic_DNA"/>
</dbReference>
<organism evidence="2 3">
    <name type="scientific">Trichostrongylus colubriformis</name>
    <name type="common">Black scour worm</name>
    <dbReference type="NCBI Taxonomy" id="6319"/>
    <lineage>
        <taxon>Eukaryota</taxon>
        <taxon>Metazoa</taxon>
        <taxon>Ecdysozoa</taxon>
        <taxon>Nematoda</taxon>
        <taxon>Chromadorea</taxon>
        <taxon>Rhabditida</taxon>
        <taxon>Rhabditina</taxon>
        <taxon>Rhabditomorpha</taxon>
        <taxon>Strongyloidea</taxon>
        <taxon>Trichostrongylidae</taxon>
        <taxon>Trichostrongylus</taxon>
    </lineage>
</organism>
<dbReference type="Proteomes" id="UP001331761">
    <property type="component" value="Unassembled WGS sequence"/>
</dbReference>
<keyword evidence="1" id="KW-0732">Signal</keyword>
<protein>
    <submittedName>
        <fullName evidence="2">Uncharacterized protein</fullName>
    </submittedName>
</protein>
<name>A0AAN8F5G0_TRICO</name>
<evidence type="ECO:0000313" key="2">
    <source>
        <dbReference type="EMBL" id="KAK5973776.1"/>
    </source>
</evidence>
<gene>
    <name evidence="2" type="ORF">GCK32_001032</name>
</gene>
<sequence length="107" mass="11704">MMHVSIGFNMFFYILCTMLFLSAFTSETLAEEGCADAHEFEDKDLYIVRAVARYLSAKVTAEDAVSAVANPLSPQNSVYVNHGNVLPFGYTSSSVARGIHTIAMSSR</sequence>
<reference evidence="2 3" key="1">
    <citation type="submission" date="2019-10" db="EMBL/GenBank/DDBJ databases">
        <title>Assembly and Annotation for the nematode Trichostrongylus colubriformis.</title>
        <authorList>
            <person name="Martin J."/>
        </authorList>
    </citation>
    <scope>NUCLEOTIDE SEQUENCE [LARGE SCALE GENOMIC DNA]</scope>
    <source>
        <strain evidence="2">G859</strain>
        <tissue evidence="2">Whole worm</tissue>
    </source>
</reference>